<dbReference type="HAMAP" id="MF_00170">
    <property type="entry name" value="Rib_5P_isom_A"/>
    <property type="match status" value="1"/>
</dbReference>
<dbReference type="AlphaFoldDB" id="A0ABD5PF93"/>
<organism evidence="4 5">
    <name type="scientific">Halobium salinum</name>
    <dbReference type="NCBI Taxonomy" id="1364940"/>
    <lineage>
        <taxon>Archaea</taxon>
        <taxon>Methanobacteriati</taxon>
        <taxon>Methanobacteriota</taxon>
        <taxon>Stenosarchaea group</taxon>
        <taxon>Halobacteria</taxon>
        <taxon>Halobacteriales</taxon>
        <taxon>Haloferacaceae</taxon>
        <taxon>Halobium</taxon>
    </lineage>
</organism>
<dbReference type="GO" id="GO:0004751">
    <property type="term" value="F:ribose-5-phosphate isomerase activity"/>
    <property type="evidence" value="ECO:0007669"/>
    <property type="project" value="UniProtKB-UniRule"/>
</dbReference>
<comment type="function">
    <text evidence="3">Catalyzes the reversible conversion of ribose-5-phosphate to ribulose 5-phosphate.</text>
</comment>
<feature type="active site" description="Proton acceptor" evidence="3">
    <location>
        <position position="111"/>
    </location>
</feature>
<feature type="binding site" evidence="3">
    <location>
        <begin position="90"/>
        <end position="93"/>
    </location>
    <ligand>
        <name>substrate</name>
    </ligand>
</feature>
<feature type="binding site" evidence="3">
    <location>
        <position position="129"/>
    </location>
    <ligand>
        <name>substrate</name>
    </ligand>
</feature>
<comment type="pathway">
    <text evidence="3">Carbohydrate degradation; pentose phosphate pathway; D-ribose 5-phosphate from D-ribulose 5-phosphate (non-oxidative stage): step 1/1.</text>
</comment>
<dbReference type="GO" id="GO:0009052">
    <property type="term" value="P:pentose-phosphate shunt, non-oxidative branch"/>
    <property type="evidence" value="ECO:0007669"/>
    <property type="project" value="UniProtKB-UniRule"/>
</dbReference>
<dbReference type="CDD" id="cd01398">
    <property type="entry name" value="RPI_A"/>
    <property type="match status" value="1"/>
</dbReference>
<dbReference type="InterPro" id="IPR037171">
    <property type="entry name" value="NagB/RpiA_transferase-like"/>
</dbReference>
<dbReference type="InterPro" id="IPR004788">
    <property type="entry name" value="Ribose5P_isomerase_type_A"/>
</dbReference>
<keyword evidence="2 3" id="KW-0413">Isomerase</keyword>
<dbReference type="Gene3D" id="3.40.50.1360">
    <property type="match status" value="1"/>
</dbReference>
<feature type="binding site" evidence="3">
    <location>
        <begin position="102"/>
        <end position="105"/>
    </location>
    <ligand>
        <name>substrate</name>
    </ligand>
</feature>
<dbReference type="EC" id="5.3.1.6" evidence="3"/>
<evidence type="ECO:0000256" key="2">
    <source>
        <dbReference type="ARBA" id="ARBA00023235"/>
    </source>
</evidence>
<comment type="similarity">
    <text evidence="1 3">Belongs to the ribose 5-phosphate isomerase family.</text>
</comment>
<keyword evidence="5" id="KW-1185">Reference proteome</keyword>
<dbReference type="PANTHER" id="PTHR11934:SF0">
    <property type="entry name" value="RIBOSE-5-PHOSPHATE ISOMERASE"/>
    <property type="match status" value="1"/>
</dbReference>
<dbReference type="InterPro" id="IPR020672">
    <property type="entry name" value="Ribose5P_isomerase_typA_subgr"/>
</dbReference>
<dbReference type="PANTHER" id="PTHR11934">
    <property type="entry name" value="RIBOSE-5-PHOSPHATE ISOMERASE"/>
    <property type="match status" value="1"/>
</dbReference>
<comment type="caution">
    <text evidence="4">The sequence shown here is derived from an EMBL/GenBank/DDBJ whole genome shotgun (WGS) entry which is preliminary data.</text>
</comment>
<name>A0ABD5PF93_9EURY</name>
<evidence type="ECO:0000256" key="1">
    <source>
        <dbReference type="ARBA" id="ARBA00008088"/>
    </source>
</evidence>
<sequence>MKTEGGSDAAKRRAGESAADLVVDGDVVGLGTGSTAAHAIRALGREVDAGLDVHGVPTSFDARRLAREAGVPLLALDEAMDAGGIDLAIDGADQVADGDLVKGGGAAHAREKVVDAAAARFVVVADPSKEADALSHPVPVELLPDALPTVEAALRAAGGEPALRTAERKDGPVVTDNGNLVVDCDFGRIDSPEALARTLSATPGVVEHGLFVALADEVHVGTADGVRVREL</sequence>
<dbReference type="NCBIfam" id="TIGR00021">
    <property type="entry name" value="rpiA"/>
    <property type="match status" value="1"/>
</dbReference>
<dbReference type="Gene3D" id="3.30.70.260">
    <property type="match status" value="1"/>
</dbReference>
<comment type="catalytic activity">
    <reaction evidence="3">
        <text>aldehydo-D-ribose 5-phosphate = D-ribulose 5-phosphate</text>
        <dbReference type="Rhea" id="RHEA:14657"/>
        <dbReference type="ChEBI" id="CHEBI:58121"/>
        <dbReference type="ChEBI" id="CHEBI:58273"/>
        <dbReference type="EC" id="5.3.1.6"/>
    </reaction>
</comment>
<dbReference type="SUPFAM" id="SSF75445">
    <property type="entry name" value="D-ribose-5-phosphate isomerase (RpiA), lid domain"/>
    <property type="match status" value="1"/>
</dbReference>
<dbReference type="FunFam" id="3.30.70.260:FF:000018">
    <property type="entry name" value="Ribose-5-phosphate isomerase A"/>
    <property type="match status" value="1"/>
</dbReference>
<comment type="subunit">
    <text evidence="3">Homodimer.</text>
</comment>
<dbReference type="Proteomes" id="UP001595921">
    <property type="component" value="Unassembled WGS sequence"/>
</dbReference>
<dbReference type="Pfam" id="PF06026">
    <property type="entry name" value="Rib_5-P_isom_A"/>
    <property type="match status" value="1"/>
</dbReference>
<dbReference type="RefSeq" id="WP_267621627.1">
    <property type="nucleotide sequence ID" value="NZ_JAODIW010000006.1"/>
</dbReference>
<dbReference type="NCBIfam" id="NF001924">
    <property type="entry name" value="PRK00702.1"/>
    <property type="match status" value="1"/>
</dbReference>
<evidence type="ECO:0000313" key="5">
    <source>
        <dbReference type="Proteomes" id="UP001595921"/>
    </source>
</evidence>
<proteinExistence type="inferred from homology"/>
<gene>
    <name evidence="3 4" type="primary">rpiA</name>
    <name evidence="4" type="ORF">ACFO0N_16615</name>
</gene>
<evidence type="ECO:0000256" key="3">
    <source>
        <dbReference type="HAMAP-Rule" id="MF_00170"/>
    </source>
</evidence>
<evidence type="ECO:0000313" key="4">
    <source>
        <dbReference type="EMBL" id="MFC4359567.1"/>
    </source>
</evidence>
<feature type="binding site" evidence="3">
    <location>
        <begin position="32"/>
        <end position="35"/>
    </location>
    <ligand>
        <name>substrate</name>
    </ligand>
</feature>
<accession>A0ABD5PF93</accession>
<protein>
    <recommendedName>
        <fullName evidence="3">Ribose-5-phosphate isomerase A</fullName>
        <ecNumber evidence="3">5.3.1.6</ecNumber>
    </recommendedName>
    <alternativeName>
        <fullName evidence="3">Phosphoriboisomerase A</fullName>
        <shortName evidence="3">PRI</shortName>
    </alternativeName>
</protein>
<dbReference type="SUPFAM" id="SSF100950">
    <property type="entry name" value="NagB/RpiA/CoA transferase-like"/>
    <property type="match status" value="1"/>
</dbReference>
<dbReference type="EMBL" id="JBHSDS010000008">
    <property type="protein sequence ID" value="MFC4359567.1"/>
    <property type="molecule type" value="Genomic_DNA"/>
</dbReference>
<reference evidence="4 5" key="1">
    <citation type="journal article" date="2019" name="Int. J. Syst. Evol. Microbiol.">
        <title>The Global Catalogue of Microorganisms (GCM) 10K type strain sequencing project: providing services to taxonomists for standard genome sequencing and annotation.</title>
        <authorList>
            <consortium name="The Broad Institute Genomics Platform"/>
            <consortium name="The Broad Institute Genome Sequencing Center for Infectious Disease"/>
            <person name="Wu L."/>
            <person name="Ma J."/>
        </authorList>
    </citation>
    <scope>NUCLEOTIDE SEQUENCE [LARGE SCALE GENOMIC DNA]</scope>
    <source>
        <strain evidence="4 5">CGMCC 1.12553</strain>
    </source>
</reference>